<evidence type="ECO:0000313" key="3">
    <source>
        <dbReference type="EMBL" id="KAK0957298.1"/>
    </source>
</evidence>
<evidence type="ECO:0000313" key="2">
    <source>
        <dbReference type="EMBL" id="KAK0306197.1"/>
    </source>
</evidence>
<dbReference type="Proteomes" id="UP001175353">
    <property type="component" value="Unassembled WGS sequence"/>
</dbReference>
<gene>
    <name evidence="2" type="ORF">LTR82_016495</name>
    <name evidence="3" type="ORF">LTR91_021940</name>
</gene>
<dbReference type="EMBL" id="JAUJLE010000409">
    <property type="protein sequence ID" value="KAK0957298.1"/>
    <property type="molecule type" value="Genomic_DNA"/>
</dbReference>
<organism evidence="2 4">
    <name type="scientific">Friedmanniomyces endolithicus</name>
    <dbReference type="NCBI Taxonomy" id="329885"/>
    <lineage>
        <taxon>Eukaryota</taxon>
        <taxon>Fungi</taxon>
        <taxon>Dikarya</taxon>
        <taxon>Ascomycota</taxon>
        <taxon>Pezizomycotina</taxon>
        <taxon>Dothideomycetes</taxon>
        <taxon>Dothideomycetidae</taxon>
        <taxon>Mycosphaerellales</taxon>
        <taxon>Teratosphaeriaceae</taxon>
        <taxon>Friedmanniomyces</taxon>
    </lineage>
</organism>
<feature type="region of interest" description="Disordered" evidence="1">
    <location>
        <begin position="323"/>
        <end position="343"/>
    </location>
</feature>
<evidence type="ECO:0000313" key="5">
    <source>
        <dbReference type="Proteomes" id="UP001175353"/>
    </source>
</evidence>
<reference evidence="3" key="2">
    <citation type="submission" date="2023-06" db="EMBL/GenBank/DDBJ databases">
        <title>Black Yeasts Isolated from many extreme environments.</title>
        <authorList>
            <person name="Coleine C."/>
            <person name="Stajich J.E."/>
            <person name="Selbmann L."/>
        </authorList>
    </citation>
    <scope>NUCLEOTIDE SEQUENCE</scope>
    <source>
        <strain evidence="3">CCFEE 5200</strain>
    </source>
</reference>
<feature type="compositionally biased region" description="Polar residues" evidence="1">
    <location>
        <begin position="1"/>
        <end position="13"/>
    </location>
</feature>
<dbReference type="EMBL" id="JASUXU010000106">
    <property type="protein sequence ID" value="KAK0306197.1"/>
    <property type="molecule type" value="Genomic_DNA"/>
</dbReference>
<dbReference type="AlphaFoldDB" id="A0AAN6F9S3"/>
<feature type="region of interest" description="Disordered" evidence="1">
    <location>
        <begin position="1"/>
        <end position="71"/>
    </location>
</feature>
<reference evidence="2" key="1">
    <citation type="submission" date="2021-12" db="EMBL/GenBank/DDBJ databases">
        <title>Black yeast isolated from Biological Soil Crust.</title>
        <authorList>
            <person name="Kurbessoian T."/>
        </authorList>
    </citation>
    <scope>NUCLEOTIDE SEQUENCE</scope>
    <source>
        <strain evidence="2">CCFEE 5208</strain>
    </source>
</reference>
<dbReference type="Proteomes" id="UP001168146">
    <property type="component" value="Unassembled WGS sequence"/>
</dbReference>
<evidence type="ECO:0000256" key="1">
    <source>
        <dbReference type="SAM" id="MobiDB-lite"/>
    </source>
</evidence>
<evidence type="ECO:0000313" key="4">
    <source>
        <dbReference type="Proteomes" id="UP001168146"/>
    </source>
</evidence>
<protein>
    <submittedName>
        <fullName evidence="2">Uncharacterized protein</fullName>
    </submittedName>
</protein>
<proteinExistence type="predicted"/>
<feature type="region of interest" description="Disordered" evidence="1">
    <location>
        <begin position="425"/>
        <end position="527"/>
    </location>
</feature>
<feature type="compositionally biased region" description="Low complexity" evidence="1">
    <location>
        <begin position="449"/>
        <end position="463"/>
    </location>
</feature>
<comment type="caution">
    <text evidence="2">The sequence shown here is derived from an EMBL/GenBank/DDBJ whole genome shotgun (WGS) entry which is preliminary data.</text>
</comment>
<sequence>MSTQDVSRSQRMLSTVFALTGRKRTRADSDPDTPAADRPSSDSKRQRRMPWKPRNAARDAMSSIGVTHRVDSPSQLFVVQQARRGSAPAQQTGEQRATGAYKPRYAGRDAMLAFSVAQRDDVTAKIRENARRASDAAELAPVGTEYRRALSETGMNLVGLPNAAGQGVFSSFGGRWLSTGSGGVSTENRKVRLWGRDAGHAESVSLGAPSPKASAGDLRTMRRSQSALAMVGSGSAPVSREEAEIAAAFRRLDGGDFDLAPFGRPRQTLRHAVSQPGLVGPHPDAPPHPLHSVASSQAISPYTYRADLTPREISADHIRTAAMAPARQPTRPPPQPRTTSYADLTAQRRGPTRPLMPRAATAAAVVLTGGKGKERAVEVLSVITRQPASVAPVSASPSSPLGVAAVASPVAKDSRQQSVVVNTSMAAEQGKPAPQEPSRPASEKEEPISSSSSKSSARSSLTSLVPGTTPPTPMSTKAAVANAEALSPRQVISGEDMQVDADDVLEEERRRDPVEELKEFLKRSLAL</sequence>
<keyword evidence="5" id="KW-1185">Reference proteome</keyword>
<feature type="compositionally biased region" description="Acidic residues" evidence="1">
    <location>
        <begin position="497"/>
        <end position="506"/>
    </location>
</feature>
<accession>A0AAN6F9S3</accession>
<name>A0AAN6F9S3_9PEZI</name>
<feature type="compositionally biased region" description="Basic and acidic residues" evidence="1">
    <location>
        <begin position="507"/>
        <end position="527"/>
    </location>
</feature>